<keyword evidence="3" id="KW-1185">Reference proteome</keyword>
<feature type="region of interest" description="Disordered" evidence="1">
    <location>
        <begin position="30"/>
        <end position="57"/>
    </location>
</feature>
<dbReference type="Proteomes" id="UP001264340">
    <property type="component" value="Unassembled WGS sequence"/>
</dbReference>
<evidence type="ECO:0000256" key="1">
    <source>
        <dbReference type="SAM" id="MobiDB-lite"/>
    </source>
</evidence>
<dbReference type="EMBL" id="JAVDRP010000012">
    <property type="protein sequence ID" value="MDR6411608.1"/>
    <property type="molecule type" value="Genomic_DNA"/>
</dbReference>
<comment type="caution">
    <text evidence="2">The sequence shown here is derived from an EMBL/GenBank/DDBJ whole genome shotgun (WGS) entry which is preliminary data.</text>
</comment>
<proteinExistence type="predicted"/>
<sequence length="158" mass="17397">MDKTGRRFFRRHRDSPSHLDRAIGLHCRANLRSSARTGSGPNENAERKRRLNAQTELGQPNQLYQVCKRSFRPMKPRPRCRDLGKAMCFHRSGRLSSVAATSGAGGATGAALARSARMPALLVSVAVCTGAAKHEADSVTMINSVEVFITRPPKLMRR</sequence>
<feature type="compositionally biased region" description="Polar residues" evidence="1">
    <location>
        <begin position="31"/>
        <end position="42"/>
    </location>
</feature>
<name>A0ABU1LXY1_9BURK</name>
<evidence type="ECO:0000313" key="2">
    <source>
        <dbReference type="EMBL" id="MDR6411608.1"/>
    </source>
</evidence>
<gene>
    <name evidence="2" type="ORF">J2804_005042</name>
</gene>
<evidence type="ECO:0000313" key="3">
    <source>
        <dbReference type="Proteomes" id="UP001264340"/>
    </source>
</evidence>
<reference evidence="2 3" key="1">
    <citation type="submission" date="2023-07" db="EMBL/GenBank/DDBJ databases">
        <title>Sorghum-associated microbial communities from plants grown in Nebraska, USA.</title>
        <authorList>
            <person name="Schachtman D."/>
        </authorList>
    </citation>
    <scope>NUCLEOTIDE SEQUENCE [LARGE SCALE GENOMIC DNA]</scope>
    <source>
        <strain evidence="2 3">DS1316</strain>
    </source>
</reference>
<accession>A0ABU1LXY1</accession>
<protein>
    <submittedName>
        <fullName evidence="2">Uncharacterized protein</fullName>
    </submittedName>
</protein>
<organism evidence="2 3">
    <name type="scientific">Paraburkholderia terricola</name>
    <dbReference type="NCBI Taxonomy" id="169427"/>
    <lineage>
        <taxon>Bacteria</taxon>
        <taxon>Pseudomonadati</taxon>
        <taxon>Pseudomonadota</taxon>
        <taxon>Betaproteobacteria</taxon>
        <taxon>Burkholderiales</taxon>
        <taxon>Burkholderiaceae</taxon>
        <taxon>Paraburkholderia</taxon>
    </lineage>
</organism>